<reference evidence="11" key="3">
    <citation type="journal article" date="2017" name="J. ISSAAS">
        <title>Comparative analysis of the genomes of Stylophora pistillata and Acropora digitifera provides evidence for extensive differences between species of corals.</title>
        <authorList>
            <person name="Voolstra C.R."/>
            <person name="Li Y."/>
            <person name="Liew Y.J."/>
            <person name="Baumgarten S."/>
            <person name="Zoccola D."/>
            <person name="Flot J.-F."/>
            <person name="Tambutte S."/>
            <person name="Allemand D."/>
            <person name="Aranda M."/>
        </authorList>
    </citation>
    <scope>NUCLEOTIDE SEQUENCE</scope>
    <source>
        <strain evidence="11">CSM Monaco</strain>
        <tissue evidence="11">Whole animal</tissue>
    </source>
</reference>
<evidence type="ECO:0000256" key="8">
    <source>
        <dbReference type="RuleBase" id="RU367011"/>
    </source>
</evidence>
<dbReference type="InterPro" id="IPR018338">
    <property type="entry name" value="Carbonic_anhydrase_a-class_CS"/>
</dbReference>
<dbReference type="OrthoDB" id="429145at2759"/>
<gene>
    <name evidence="10" type="primary">CA15</name>
    <name evidence="11" type="synonym">CA1</name>
    <name evidence="11" type="ORF">AWC38_SpisGene754</name>
</gene>
<keyword evidence="8" id="KW-0732">Signal</keyword>
<evidence type="ECO:0000256" key="4">
    <source>
        <dbReference type="ARBA" id="ARBA00022723"/>
    </source>
</evidence>
<keyword evidence="6 8" id="KW-0456">Lyase</keyword>
<feature type="signal peptide" evidence="8">
    <location>
        <begin position="1"/>
        <end position="28"/>
    </location>
</feature>
<dbReference type="InterPro" id="IPR036398">
    <property type="entry name" value="CA_dom_sf"/>
</dbReference>
<dbReference type="EMBL" id="KU557762">
    <property type="protein sequence ID" value="ANJ59775.1"/>
    <property type="molecule type" value="mRNA"/>
</dbReference>
<dbReference type="EC" id="4.2.1.1" evidence="3 8"/>
<evidence type="ECO:0000256" key="3">
    <source>
        <dbReference type="ARBA" id="ARBA00012925"/>
    </source>
</evidence>
<dbReference type="PANTHER" id="PTHR18952:SF265">
    <property type="entry name" value="CARBONIC ANHYDRASE"/>
    <property type="match status" value="1"/>
</dbReference>
<feature type="chain" id="PRO_5014054669" description="Carbonic anhydrase" evidence="8">
    <location>
        <begin position="29"/>
        <end position="322"/>
    </location>
</feature>
<name>A0A1B0YD48_STYPI</name>
<accession>A0A1B0YD48</accession>
<proteinExistence type="evidence at transcript level"/>
<dbReference type="PROSITE" id="PS00162">
    <property type="entry name" value="ALPHA_CA_1"/>
    <property type="match status" value="1"/>
</dbReference>
<evidence type="ECO:0000256" key="5">
    <source>
        <dbReference type="ARBA" id="ARBA00022833"/>
    </source>
</evidence>
<dbReference type="InterPro" id="IPR023561">
    <property type="entry name" value="Carbonic_anhydrase_a-class"/>
</dbReference>
<evidence type="ECO:0000313" key="11">
    <source>
        <dbReference type="EMBL" id="PFX34222.1"/>
    </source>
</evidence>
<dbReference type="Proteomes" id="UP000225706">
    <property type="component" value="Unassembled WGS sequence"/>
</dbReference>
<dbReference type="Pfam" id="PF00194">
    <property type="entry name" value="Carb_anhydrase"/>
    <property type="match status" value="1"/>
</dbReference>
<comment type="function">
    <text evidence="1 8">Reversible hydration of carbon dioxide.</text>
</comment>
<protein>
    <recommendedName>
        <fullName evidence="3 8">Carbonic anhydrase</fullName>
        <ecNumber evidence="3 8">4.2.1.1</ecNumber>
    </recommendedName>
</protein>
<reference evidence="10" key="1">
    <citation type="journal article" date="2016" name="PLoS ONE">
        <title>Carbonic Anhydrases in Cnidarians: Novel Perspectives from the Octocorallian Corallium rubrum.</title>
        <authorList>
            <person name="Le Goff C."/>
            <person name="Ganot P."/>
            <person name="Zoccola D."/>
            <person name="Caminiti-Segonds N."/>
            <person name="Allemand D."/>
            <person name="Tambutte S."/>
        </authorList>
    </citation>
    <scope>NUCLEOTIDE SEQUENCE</scope>
</reference>
<keyword evidence="12" id="KW-1185">Reference proteome</keyword>
<evidence type="ECO:0000313" key="12">
    <source>
        <dbReference type="Proteomes" id="UP000225706"/>
    </source>
</evidence>
<feature type="domain" description="Alpha-carbonic anhydrase" evidence="9">
    <location>
        <begin position="34"/>
        <end position="319"/>
    </location>
</feature>
<dbReference type="GO" id="GO:0004089">
    <property type="term" value="F:carbonate dehydratase activity"/>
    <property type="evidence" value="ECO:0007669"/>
    <property type="project" value="UniProtKB-UniRule"/>
</dbReference>
<evidence type="ECO:0000256" key="1">
    <source>
        <dbReference type="ARBA" id="ARBA00002904"/>
    </source>
</evidence>
<dbReference type="GO" id="GO:0008270">
    <property type="term" value="F:zinc ion binding"/>
    <property type="evidence" value="ECO:0007669"/>
    <property type="project" value="UniProtKB-UniRule"/>
</dbReference>
<sequence length="322" mass="35769">MHSKQSKLFPIILFAGTALFLKVHIAFSAEHGGTPWTYDRGIAGAKGPDEWETLNGNWSCNGRKQSPIDVVTDQVMQKDPTNPPNLRLTVAGNKPITGEIRNNGYAPTFFVGEELTVKLAGGLLQESYFMKQFHFHFGCNDTVGSEHTIDGNTYPIELHMVFWDNTNYATYELAAQGEDGLAVVSVLYELPMANINTAPTNNALEKIALLLNNVVDENSNYVVTQSEGIHIEDLAPLLTSADVADRFYKYKGSLTTPGCYESVTWFVMNNHPQITEKEIMAFRNLKSSKAHAQGPNVGRMCNNFRNVMPLNGRQIHSNIVIE</sequence>
<dbReference type="Gene3D" id="3.10.200.10">
    <property type="entry name" value="Alpha carbonic anhydrase"/>
    <property type="match status" value="1"/>
</dbReference>
<evidence type="ECO:0000313" key="10">
    <source>
        <dbReference type="EMBL" id="ANJ59775.1"/>
    </source>
</evidence>
<keyword evidence="4 8" id="KW-0479">Metal-binding</keyword>
<evidence type="ECO:0000256" key="7">
    <source>
        <dbReference type="ARBA" id="ARBA00048348"/>
    </source>
</evidence>
<dbReference type="PANTHER" id="PTHR18952">
    <property type="entry name" value="CARBONIC ANHYDRASE"/>
    <property type="match status" value="1"/>
</dbReference>
<dbReference type="SMR" id="A0A1B0YD48"/>
<evidence type="ECO:0000256" key="2">
    <source>
        <dbReference type="ARBA" id="ARBA00010718"/>
    </source>
</evidence>
<evidence type="ECO:0000259" key="9">
    <source>
        <dbReference type="PROSITE" id="PS51144"/>
    </source>
</evidence>
<organism evidence="10">
    <name type="scientific">Stylophora pistillata</name>
    <name type="common">Smooth cauliflower coral</name>
    <dbReference type="NCBI Taxonomy" id="50429"/>
    <lineage>
        <taxon>Eukaryota</taxon>
        <taxon>Metazoa</taxon>
        <taxon>Cnidaria</taxon>
        <taxon>Anthozoa</taxon>
        <taxon>Hexacorallia</taxon>
        <taxon>Scleractinia</taxon>
        <taxon>Astrocoeniina</taxon>
        <taxon>Pocilloporidae</taxon>
        <taxon>Stylophora</taxon>
    </lineage>
</organism>
<dbReference type="CDD" id="cd00326">
    <property type="entry name" value="alpha_CA"/>
    <property type="match status" value="1"/>
</dbReference>
<comment type="similarity">
    <text evidence="2 8">Belongs to the alpha-carbonic anhydrase family.</text>
</comment>
<comment type="cofactor">
    <cofactor evidence="8">
        <name>Zn(2+)</name>
        <dbReference type="ChEBI" id="CHEBI:29105"/>
    </cofactor>
</comment>
<keyword evidence="5 8" id="KW-0862">Zinc</keyword>
<evidence type="ECO:0000256" key="6">
    <source>
        <dbReference type="ARBA" id="ARBA00023239"/>
    </source>
</evidence>
<dbReference type="SUPFAM" id="SSF51069">
    <property type="entry name" value="Carbonic anhydrase"/>
    <property type="match status" value="1"/>
</dbReference>
<dbReference type="PROSITE" id="PS51144">
    <property type="entry name" value="ALPHA_CA_2"/>
    <property type="match status" value="1"/>
</dbReference>
<dbReference type="EMBL" id="LSMT01000005">
    <property type="protein sequence ID" value="PFX34222.1"/>
    <property type="molecule type" value="Genomic_DNA"/>
</dbReference>
<comment type="catalytic activity">
    <reaction evidence="7 8">
        <text>hydrogencarbonate + H(+) = CO2 + H2O</text>
        <dbReference type="Rhea" id="RHEA:10748"/>
        <dbReference type="ChEBI" id="CHEBI:15377"/>
        <dbReference type="ChEBI" id="CHEBI:15378"/>
        <dbReference type="ChEBI" id="CHEBI:16526"/>
        <dbReference type="ChEBI" id="CHEBI:17544"/>
        <dbReference type="EC" id="4.2.1.1"/>
    </reaction>
</comment>
<dbReference type="InterPro" id="IPR001148">
    <property type="entry name" value="CA_dom"/>
</dbReference>
<dbReference type="SMART" id="SM01057">
    <property type="entry name" value="Carb_anhydrase"/>
    <property type="match status" value="1"/>
</dbReference>
<dbReference type="STRING" id="50429.A0A1B0YD48"/>
<reference evidence="12" key="2">
    <citation type="journal article" date="2017" name="bioRxiv">
        <title>Comparative analysis of the genomes of Stylophora pistillata and Acropora digitifera provides evidence for extensive differences between species of corals.</title>
        <authorList>
            <person name="Voolstra C.R."/>
            <person name="Li Y."/>
            <person name="Liew Y.J."/>
            <person name="Baumgarten S."/>
            <person name="Zoccola D."/>
            <person name="Flot J.-F."/>
            <person name="Tambutte S."/>
            <person name="Allemand D."/>
            <person name="Aranda M."/>
        </authorList>
    </citation>
    <scope>NUCLEOTIDE SEQUENCE [LARGE SCALE GENOMIC DNA]</scope>
</reference>
<dbReference type="AlphaFoldDB" id="A0A1B0YD48"/>